<keyword evidence="5" id="KW-0547">Nucleotide-binding</keyword>
<keyword evidence="14" id="KW-1185">Reference proteome</keyword>
<evidence type="ECO:0000256" key="2">
    <source>
        <dbReference type="ARBA" id="ARBA00009046"/>
    </source>
</evidence>
<dbReference type="NCBIfam" id="TIGR01596">
    <property type="entry name" value="cas3_HD"/>
    <property type="match status" value="1"/>
</dbReference>
<evidence type="ECO:0000256" key="6">
    <source>
        <dbReference type="ARBA" id="ARBA00022801"/>
    </source>
</evidence>
<dbReference type="Pfam" id="PF22590">
    <property type="entry name" value="Cas3-like_C_2"/>
    <property type="match status" value="1"/>
</dbReference>
<dbReference type="Gene3D" id="3.40.50.300">
    <property type="entry name" value="P-loop containing nucleotide triphosphate hydrolases"/>
    <property type="match status" value="2"/>
</dbReference>
<sequence length="843" mass="96502">MVKKEEKIFVAHYREYDSTIQTVQEHMYGTAKLSRKFAEKIGLADIGELIGLLHDLGKATDLFNNYIKSRVGLLKESDKGYIEEGELRVDHSTAGAQYIYGKSNLSDARLKSILALVIRSHHGGLLDVISPDGEIPLYDKLSKDINLTRLEEAIESCPKEIMNRIIELLNSDIENDFKIILDKTNKFNHDLISDEDIKKANDKNLEFYQHTARMFSLGMVVKYLFSCLIDADRQDTADFDIPIQKRIRQNGMYIEWNVLIDRLEEKLASFKPQNHIDDIRTDIAGRCLQVATQSNNIFQLTVPTGGGKTLSSLRFALRHAEFNNMDRVIYVVPFTTIIDQNADVVRNILELESERGSIVLEHHSNLTKEDEVYKGNTSQTKLLSENWDCPIVFTTMVQLLESLFNGGTRNIRRLHQLANSVIIFDEIQTLDVKMVYMFNTAMKFLVEFCNSSVVLCTATQPLLDNINPFVHSLNISDNQRIILNPDLLHKRLSRVDLKDITKEEGWTLQQVAELATNQLNSGKSVLVIVNTKKSAKEIYEKLEESDCNCYHLSTDMCPVHRTDTLDKMISELKNSKINTAKPVVCVSTALIEAGVDVDFDVVIRFTAGLDSIVQAAGRCNRNGKLKGKGITFIVNPQDENLKMLKDILKGKEITERVLREYKTNPELYGYDLLSPMALRQYYSYYFYSRNDEMDYKTKLRDYDIEDSLFSLLSSNKKSILTSKAKSKLTKEVALPFAFKTAGNNFKAIDSYTQGVIVPYGEKGRDLVNKLCEAEDIRQIYPLLREAQRYSVNLFKYRMDKLFESKVIREIQEGYGIYYLAYDEHYNKNFGLVDEVEIIDSMIL</sequence>
<feature type="domain" description="Helicase C-terminal" evidence="11">
    <location>
        <begin position="507"/>
        <end position="669"/>
    </location>
</feature>
<evidence type="ECO:0000313" key="14">
    <source>
        <dbReference type="Proteomes" id="UP000243406"/>
    </source>
</evidence>
<keyword evidence="7 13" id="KW-0347">Helicase</keyword>
<dbReference type="AlphaFoldDB" id="A0A1T5ANQ7"/>
<dbReference type="InterPro" id="IPR001650">
    <property type="entry name" value="Helicase_C-like"/>
</dbReference>
<evidence type="ECO:0000256" key="5">
    <source>
        <dbReference type="ARBA" id="ARBA00022741"/>
    </source>
</evidence>
<keyword evidence="4" id="KW-0479">Metal-binding</keyword>
<dbReference type="NCBIfam" id="TIGR01587">
    <property type="entry name" value="cas3_core"/>
    <property type="match status" value="1"/>
</dbReference>
<gene>
    <name evidence="13" type="ORF">SAMN02745120_1066</name>
</gene>
<dbReference type="InterPro" id="IPR006474">
    <property type="entry name" value="Helicase_Cas3_CRISPR-ass_core"/>
</dbReference>
<name>A0A1T5ANQ7_9FIRM</name>
<dbReference type="PANTHER" id="PTHR24031">
    <property type="entry name" value="RNA HELICASE"/>
    <property type="match status" value="1"/>
</dbReference>
<dbReference type="SUPFAM" id="SSF52540">
    <property type="entry name" value="P-loop containing nucleoside triphosphate hydrolases"/>
    <property type="match status" value="1"/>
</dbReference>
<dbReference type="Gene3D" id="1.10.3210.30">
    <property type="match status" value="1"/>
</dbReference>
<dbReference type="PROSITE" id="PS51194">
    <property type="entry name" value="HELICASE_CTER"/>
    <property type="match status" value="1"/>
</dbReference>
<protein>
    <submittedName>
        <fullName evidence="13">CRISPR-associated endonuclease/helicase Cas3</fullName>
    </submittedName>
</protein>
<dbReference type="CDD" id="cd17930">
    <property type="entry name" value="DEXHc_cas3"/>
    <property type="match status" value="1"/>
</dbReference>
<dbReference type="InterPro" id="IPR054712">
    <property type="entry name" value="Cas3-like_dom"/>
</dbReference>
<keyword evidence="13" id="KW-0255">Endonuclease</keyword>
<dbReference type="GO" id="GO:0004519">
    <property type="term" value="F:endonuclease activity"/>
    <property type="evidence" value="ECO:0007669"/>
    <property type="project" value="UniProtKB-KW"/>
</dbReference>
<dbReference type="Proteomes" id="UP000243406">
    <property type="component" value="Unassembled WGS sequence"/>
</dbReference>
<feature type="domain" description="HD Cas3-type" evidence="12">
    <location>
        <begin position="16"/>
        <end position="234"/>
    </location>
</feature>
<dbReference type="GO" id="GO:0003676">
    <property type="term" value="F:nucleic acid binding"/>
    <property type="evidence" value="ECO:0007669"/>
    <property type="project" value="InterPro"/>
</dbReference>
<keyword evidence="6" id="KW-0378">Hydrolase</keyword>
<dbReference type="GO" id="GO:0046872">
    <property type="term" value="F:metal ion binding"/>
    <property type="evidence" value="ECO:0007669"/>
    <property type="project" value="UniProtKB-KW"/>
</dbReference>
<evidence type="ECO:0000259" key="11">
    <source>
        <dbReference type="PROSITE" id="PS51194"/>
    </source>
</evidence>
<dbReference type="PROSITE" id="PS51643">
    <property type="entry name" value="HD_CAS3"/>
    <property type="match status" value="1"/>
</dbReference>
<keyword evidence="3" id="KW-0540">Nuclease</keyword>
<dbReference type="OrthoDB" id="9810236at2"/>
<dbReference type="SMART" id="SM00490">
    <property type="entry name" value="HELICc"/>
    <property type="match status" value="1"/>
</dbReference>
<proteinExistence type="inferred from homology"/>
<comment type="similarity">
    <text evidence="1">In the N-terminal section; belongs to the CRISPR-associated nuclease Cas3-HD family.</text>
</comment>
<organism evidence="13 14">
    <name type="scientific">Acetoanaerobium noterae</name>
    <dbReference type="NCBI Taxonomy" id="745369"/>
    <lineage>
        <taxon>Bacteria</taxon>
        <taxon>Bacillati</taxon>
        <taxon>Bacillota</taxon>
        <taxon>Clostridia</taxon>
        <taxon>Peptostreptococcales</taxon>
        <taxon>Filifactoraceae</taxon>
        <taxon>Acetoanaerobium</taxon>
    </lineage>
</organism>
<dbReference type="GO" id="GO:0005524">
    <property type="term" value="F:ATP binding"/>
    <property type="evidence" value="ECO:0007669"/>
    <property type="project" value="UniProtKB-KW"/>
</dbReference>
<evidence type="ECO:0000256" key="7">
    <source>
        <dbReference type="ARBA" id="ARBA00022806"/>
    </source>
</evidence>
<evidence type="ECO:0000256" key="3">
    <source>
        <dbReference type="ARBA" id="ARBA00022722"/>
    </source>
</evidence>
<dbReference type="InterPro" id="IPR011545">
    <property type="entry name" value="DEAD/DEAH_box_helicase_dom"/>
</dbReference>
<evidence type="ECO:0000256" key="1">
    <source>
        <dbReference type="ARBA" id="ARBA00006847"/>
    </source>
</evidence>
<dbReference type="EMBL" id="FUYN01000002">
    <property type="protein sequence ID" value="SKB36644.1"/>
    <property type="molecule type" value="Genomic_DNA"/>
</dbReference>
<comment type="similarity">
    <text evidence="2">In the central section; belongs to the CRISPR-associated helicase Cas3 family.</text>
</comment>
<dbReference type="Pfam" id="PF01966">
    <property type="entry name" value="HD"/>
    <property type="match status" value="1"/>
</dbReference>
<dbReference type="RefSeq" id="WP_079588995.1">
    <property type="nucleotide sequence ID" value="NZ_FUYN01000002.1"/>
</dbReference>
<dbReference type="InterPro" id="IPR027417">
    <property type="entry name" value="P-loop_NTPase"/>
</dbReference>
<keyword evidence="8" id="KW-0067">ATP-binding</keyword>
<dbReference type="InterPro" id="IPR006674">
    <property type="entry name" value="HD_domain"/>
</dbReference>
<evidence type="ECO:0000256" key="4">
    <source>
        <dbReference type="ARBA" id="ARBA00022723"/>
    </source>
</evidence>
<feature type="domain" description="Helicase ATP-binding" evidence="10">
    <location>
        <begin position="289"/>
        <end position="478"/>
    </location>
</feature>
<evidence type="ECO:0000256" key="9">
    <source>
        <dbReference type="ARBA" id="ARBA00023118"/>
    </source>
</evidence>
<dbReference type="Pfam" id="PF00270">
    <property type="entry name" value="DEAD"/>
    <property type="match status" value="1"/>
</dbReference>
<dbReference type="InterPro" id="IPR006483">
    <property type="entry name" value="CRISPR-assoc_Cas3_HD"/>
</dbReference>
<reference evidence="14" key="1">
    <citation type="submission" date="2017-02" db="EMBL/GenBank/DDBJ databases">
        <authorList>
            <person name="Varghese N."/>
            <person name="Submissions S."/>
        </authorList>
    </citation>
    <scope>NUCLEOTIDE SEQUENCE [LARGE SCALE GENOMIC DNA]</scope>
    <source>
        <strain evidence="14">ATCC 35199</strain>
    </source>
</reference>
<dbReference type="SUPFAM" id="SSF109604">
    <property type="entry name" value="HD-domain/PDEase-like"/>
    <property type="match status" value="1"/>
</dbReference>
<dbReference type="PROSITE" id="PS51192">
    <property type="entry name" value="HELICASE_ATP_BIND_1"/>
    <property type="match status" value="1"/>
</dbReference>
<dbReference type="InterPro" id="IPR014001">
    <property type="entry name" value="Helicase_ATP-bd"/>
</dbReference>
<dbReference type="InterPro" id="IPR038257">
    <property type="entry name" value="CRISPR-assoc_Cas3_HD_sf"/>
</dbReference>
<dbReference type="SMART" id="SM00487">
    <property type="entry name" value="DEXDc"/>
    <property type="match status" value="1"/>
</dbReference>
<dbReference type="GO" id="GO:0004386">
    <property type="term" value="F:helicase activity"/>
    <property type="evidence" value="ECO:0007669"/>
    <property type="project" value="UniProtKB-KW"/>
</dbReference>
<dbReference type="CDD" id="cd09641">
    <property type="entry name" value="Cas3''_I"/>
    <property type="match status" value="1"/>
</dbReference>
<evidence type="ECO:0000313" key="13">
    <source>
        <dbReference type="EMBL" id="SKB36644.1"/>
    </source>
</evidence>
<dbReference type="GO" id="GO:0016787">
    <property type="term" value="F:hydrolase activity"/>
    <property type="evidence" value="ECO:0007669"/>
    <property type="project" value="UniProtKB-KW"/>
</dbReference>
<keyword evidence="9" id="KW-0051">Antiviral defense</keyword>
<evidence type="ECO:0000259" key="12">
    <source>
        <dbReference type="PROSITE" id="PS51643"/>
    </source>
</evidence>
<accession>A0A1T5ANQ7</accession>
<evidence type="ECO:0000256" key="8">
    <source>
        <dbReference type="ARBA" id="ARBA00022840"/>
    </source>
</evidence>
<evidence type="ECO:0000259" key="10">
    <source>
        <dbReference type="PROSITE" id="PS51192"/>
    </source>
</evidence>
<dbReference type="GO" id="GO:0051607">
    <property type="term" value="P:defense response to virus"/>
    <property type="evidence" value="ECO:0007669"/>
    <property type="project" value="UniProtKB-KW"/>
</dbReference>